<dbReference type="GO" id="GO:0071555">
    <property type="term" value="P:cell wall organization"/>
    <property type="evidence" value="ECO:0007669"/>
    <property type="project" value="InterPro"/>
</dbReference>
<dbReference type="PANTHER" id="PTHR30251">
    <property type="entry name" value="PILUS ASSEMBLY CHAPERONE"/>
    <property type="match status" value="1"/>
</dbReference>
<dbReference type="SUPFAM" id="SSF49354">
    <property type="entry name" value="PapD-like"/>
    <property type="match status" value="1"/>
</dbReference>
<evidence type="ECO:0000256" key="5">
    <source>
        <dbReference type="ARBA" id="ARBA00023186"/>
    </source>
</evidence>
<name>A0A5C7BM43_SERMA</name>
<keyword evidence="4" id="KW-0574">Periplasm</keyword>
<dbReference type="InterPro" id="IPR050643">
    <property type="entry name" value="Periplasmic_pilus_chap"/>
</dbReference>
<proteinExistence type="inferred from homology"/>
<dbReference type="PRINTS" id="PR00969">
    <property type="entry name" value="CHAPERONPILI"/>
</dbReference>
<dbReference type="Pfam" id="PF00345">
    <property type="entry name" value="PapD_N"/>
    <property type="match status" value="1"/>
</dbReference>
<dbReference type="InterPro" id="IPR008962">
    <property type="entry name" value="PapD-like_sf"/>
</dbReference>
<evidence type="ECO:0000259" key="6">
    <source>
        <dbReference type="Pfam" id="PF00345"/>
    </source>
</evidence>
<dbReference type="Proteomes" id="UP000321126">
    <property type="component" value="Unassembled WGS sequence"/>
</dbReference>
<dbReference type="InterPro" id="IPR016147">
    <property type="entry name" value="Pili_assmbl_chaperone_N"/>
</dbReference>
<dbReference type="RefSeq" id="WP_048797149.1">
    <property type="nucleotide sequence ID" value="NZ_JVEJ01000425.1"/>
</dbReference>
<dbReference type="InterPro" id="IPR013783">
    <property type="entry name" value="Ig-like_fold"/>
</dbReference>
<dbReference type="InterPro" id="IPR001829">
    <property type="entry name" value="Pili_assmbl_chaperone_bac"/>
</dbReference>
<comment type="subcellular location">
    <subcellularLocation>
        <location evidence="1">Periplasm</location>
    </subcellularLocation>
</comment>
<dbReference type="EMBL" id="VOUQ01000032">
    <property type="protein sequence ID" value="TXE24477.1"/>
    <property type="molecule type" value="Genomic_DNA"/>
</dbReference>
<evidence type="ECO:0000256" key="3">
    <source>
        <dbReference type="ARBA" id="ARBA00022729"/>
    </source>
</evidence>
<dbReference type="InterPro" id="IPR016148">
    <property type="entry name" value="Pili_assmbl_chaperone_C"/>
</dbReference>
<dbReference type="AlphaFoldDB" id="A0A5C7BM43"/>
<evidence type="ECO:0000259" key="7">
    <source>
        <dbReference type="Pfam" id="PF02753"/>
    </source>
</evidence>
<dbReference type="Pfam" id="PF02753">
    <property type="entry name" value="PapD_C"/>
    <property type="match status" value="1"/>
</dbReference>
<organism evidence="8 9">
    <name type="scientific">Serratia marcescens</name>
    <dbReference type="NCBI Taxonomy" id="615"/>
    <lineage>
        <taxon>Bacteria</taxon>
        <taxon>Pseudomonadati</taxon>
        <taxon>Pseudomonadota</taxon>
        <taxon>Gammaproteobacteria</taxon>
        <taxon>Enterobacterales</taxon>
        <taxon>Yersiniaceae</taxon>
        <taxon>Serratia</taxon>
    </lineage>
</organism>
<sequence>MVYPQQQTGAAGHLPHQPRARRAALALGLTLLAILQAGAARAEGLPGFGLNRSRAVVMADGSKGTQVAALNNSDATYLVENRIYPANGLTGYPQAAPGAAGVAGAPAPLIVTPPLRRLGPQARLPLRLLVTPGNALPTDRESLFFLSSKAIPSVPPRQAGAGGADGPRVVMALQQFIKLYYRPAGLKPHAIFDGDVAGQLQVRLAGGRLRVTNPTPYHIAFGVLSVGGKPVASEALRVLTPPKGEQDYPLPAGAGHAGERVTWRVIDEFGLVTDLQTQVLR</sequence>
<evidence type="ECO:0000313" key="9">
    <source>
        <dbReference type="Proteomes" id="UP000321126"/>
    </source>
</evidence>
<dbReference type="InterPro" id="IPR036316">
    <property type="entry name" value="Pili_assmbl_chap_C_dom_sf"/>
</dbReference>
<evidence type="ECO:0000256" key="4">
    <source>
        <dbReference type="ARBA" id="ARBA00022764"/>
    </source>
</evidence>
<keyword evidence="3" id="KW-0732">Signal</keyword>
<dbReference type="SUPFAM" id="SSF49584">
    <property type="entry name" value="Periplasmic chaperone C-domain"/>
    <property type="match status" value="1"/>
</dbReference>
<comment type="caution">
    <text evidence="8">The sequence shown here is derived from an EMBL/GenBank/DDBJ whole genome shotgun (WGS) entry which is preliminary data.</text>
</comment>
<evidence type="ECO:0000313" key="8">
    <source>
        <dbReference type="EMBL" id="TXE24477.1"/>
    </source>
</evidence>
<protein>
    <submittedName>
        <fullName evidence="8">Molecular chaperone</fullName>
    </submittedName>
</protein>
<reference evidence="8 9" key="1">
    <citation type="submission" date="2019-07" db="EMBL/GenBank/DDBJ databases">
        <title>Serratia strains were isolated from fresh produce.</title>
        <authorList>
            <person name="Cho G.-S."/>
            <person name="Stein M."/>
            <person name="Lee W."/>
            <person name="Suh S.H."/>
            <person name="Franz C.M.A.P."/>
        </authorList>
    </citation>
    <scope>NUCLEOTIDE SEQUENCE [LARGE SCALE GENOMIC DNA]</scope>
    <source>
        <strain evidence="8 9">S16</strain>
    </source>
</reference>
<feature type="domain" description="Pili assembly chaperone C-terminal" evidence="7">
    <location>
        <begin position="211"/>
        <end position="272"/>
    </location>
</feature>
<dbReference type="PANTHER" id="PTHR30251:SF2">
    <property type="entry name" value="FIMBRIAL CHAPERONE YADV-RELATED"/>
    <property type="match status" value="1"/>
</dbReference>
<evidence type="ECO:0000256" key="2">
    <source>
        <dbReference type="ARBA" id="ARBA00007399"/>
    </source>
</evidence>
<gene>
    <name evidence="8" type="ORF">FOT62_24755</name>
</gene>
<dbReference type="GO" id="GO:0030288">
    <property type="term" value="C:outer membrane-bounded periplasmic space"/>
    <property type="evidence" value="ECO:0007669"/>
    <property type="project" value="InterPro"/>
</dbReference>
<evidence type="ECO:0000256" key="1">
    <source>
        <dbReference type="ARBA" id="ARBA00004418"/>
    </source>
</evidence>
<accession>A0A5C7BM43</accession>
<feature type="domain" description="Pili assembly chaperone N-terminal" evidence="6">
    <location>
        <begin position="51"/>
        <end position="186"/>
    </location>
</feature>
<keyword evidence="5" id="KW-0143">Chaperone</keyword>
<comment type="similarity">
    <text evidence="2">Belongs to the periplasmic pilus chaperone family.</text>
</comment>
<dbReference type="Gene3D" id="2.60.40.10">
    <property type="entry name" value="Immunoglobulins"/>
    <property type="match status" value="2"/>
</dbReference>